<proteinExistence type="inferred from homology"/>
<evidence type="ECO:0000256" key="3">
    <source>
        <dbReference type="ARBA" id="ARBA00023315"/>
    </source>
</evidence>
<feature type="active site" description="Proton acceptor; via carboxylate" evidence="4">
    <location>
        <position position="435"/>
    </location>
</feature>
<evidence type="ECO:0000256" key="4">
    <source>
        <dbReference type="HAMAP-Rule" id="MF_01812"/>
    </source>
</evidence>
<dbReference type="PROSITE" id="PS51186">
    <property type="entry name" value="GNAT"/>
    <property type="match status" value="1"/>
</dbReference>
<dbReference type="Gene3D" id="3.40.630.30">
    <property type="match status" value="2"/>
</dbReference>
<keyword evidence="7" id="KW-1185">Reference proteome</keyword>
<dbReference type="InterPro" id="IPR041380">
    <property type="entry name" value="Acetyltransf_17"/>
</dbReference>
<dbReference type="PANTHER" id="PTHR37817:SF1">
    <property type="entry name" value="N-ACETYLTRANSFERASE EIS"/>
    <property type="match status" value="1"/>
</dbReference>
<dbReference type="InterPro" id="IPR000182">
    <property type="entry name" value="GNAT_dom"/>
</dbReference>
<dbReference type="NCBIfam" id="NF002367">
    <property type="entry name" value="PRK01346.1-4"/>
    <property type="match status" value="1"/>
</dbReference>
<evidence type="ECO:0000256" key="2">
    <source>
        <dbReference type="ARBA" id="ARBA00022679"/>
    </source>
</evidence>
<accession>A0A849KA11</accession>
<gene>
    <name evidence="6" type="ORF">HLI28_11065</name>
</gene>
<organism evidence="6 7">
    <name type="scientific">Isoptericola sediminis</name>
    <dbReference type="NCBI Taxonomy" id="2733572"/>
    <lineage>
        <taxon>Bacteria</taxon>
        <taxon>Bacillati</taxon>
        <taxon>Actinomycetota</taxon>
        <taxon>Actinomycetes</taxon>
        <taxon>Micrococcales</taxon>
        <taxon>Promicromonosporaceae</taxon>
        <taxon>Isoptericola</taxon>
    </lineage>
</organism>
<evidence type="ECO:0000256" key="1">
    <source>
        <dbReference type="ARBA" id="ARBA00009213"/>
    </source>
</evidence>
<feature type="binding site" evidence="4">
    <location>
        <begin position="95"/>
        <end position="97"/>
    </location>
    <ligand>
        <name>acetyl-CoA</name>
        <dbReference type="ChEBI" id="CHEBI:57288"/>
    </ligand>
</feature>
<dbReference type="InterPro" id="IPR025559">
    <property type="entry name" value="Eis_dom"/>
</dbReference>
<feature type="active site" description="Proton donor" evidence="4">
    <location>
        <position position="136"/>
    </location>
</feature>
<dbReference type="Proteomes" id="UP000557204">
    <property type="component" value="Unassembled WGS sequence"/>
</dbReference>
<dbReference type="Gene3D" id="3.30.1050.10">
    <property type="entry name" value="SCP2 sterol-binding domain"/>
    <property type="match status" value="1"/>
</dbReference>
<dbReference type="Pfam" id="PF17668">
    <property type="entry name" value="Acetyltransf_17"/>
    <property type="match status" value="1"/>
</dbReference>
<sequence length="435" mass="47094">MRLDTPLPDGYRFRPLTADDHHDVLDLDAWAFPVPVETEEMAKMPSPLTWERAVGVQVDGDTPDGSPLAAMHASYPFTQFPVPGGTLPTAGLTWVGVHPQHRRRGLASAMIDLHLARCRERGEPLSALYAAEYAIYGRFGYGRAADDVRVTLPRGAALRDVPGASEHSVRIEHANAERHRDLVLGIHRAAGQDVGGLGLNRPGWAGPETAELQAHRWYDPAAFRQGFESRRLVVVERDGEPRGYALLRRKLDWDVTGPRGTVNVAEAVALDTASSRALWGVLVDLDLMSETKPFLVAPDDPLLSLLVDRRGADLRVSDNVWVRVVDVPTALAGRRYAADLDVTLAVTDTRLPDNEGVWHLRAEAFGPASCTASETAAEDADLALDIRELGAAYLGGTALTALAAAGLVTERTTGSLARASTAFGWPVAPMCSWVF</sequence>
<dbReference type="AlphaFoldDB" id="A0A849KA11"/>
<dbReference type="InterPro" id="IPR022902">
    <property type="entry name" value="NAcTrfase_Eis"/>
</dbReference>
<dbReference type="EMBL" id="JABFAJ010000019">
    <property type="protein sequence ID" value="NNU28077.1"/>
    <property type="molecule type" value="Genomic_DNA"/>
</dbReference>
<comment type="caution">
    <text evidence="6">The sequence shown here is derived from an EMBL/GenBank/DDBJ whole genome shotgun (WGS) entry which is preliminary data.</text>
</comment>
<keyword evidence="3 4" id="KW-0012">Acyltransferase</keyword>
<feature type="binding site" evidence="4">
    <location>
        <begin position="103"/>
        <end position="108"/>
    </location>
    <ligand>
        <name>acetyl-CoA</name>
        <dbReference type="ChEBI" id="CHEBI:57288"/>
    </ligand>
</feature>
<dbReference type="InterPro" id="IPR016181">
    <property type="entry name" value="Acyl_CoA_acyltransferase"/>
</dbReference>
<dbReference type="SUPFAM" id="SSF55729">
    <property type="entry name" value="Acyl-CoA N-acyltransferases (Nat)"/>
    <property type="match status" value="1"/>
</dbReference>
<keyword evidence="2 4" id="KW-0808">Transferase</keyword>
<dbReference type="GO" id="GO:0030649">
    <property type="term" value="P:aminoglycoside antibiotic catabolic process"/>
    <property type="evidence" value="ECO:0007669"/>
    <property type="project" value="TreeGrafter"/>
</dbReference>
<comment type="similarity">
    <text evidence="1 4">Belongs to the acetyltransferase Eis family.</text>
</comment>
<reference evidence="6 7" key="1">
    <citation type="submission" date="2020-05" db="EMBL/GenBank/DDBJ databases">
        <title>Genome sequence of Isoptericola sp. JC619 isolated from Chilika lagoon, India.</title>
        <authorList>
            <person name="Kumar D."/>
            <person name="Appam K."/>
            <person name="Gandham S."/>
            <person name="Uppada J."/>
            <person name="Sasikala C."/>
            <person name="Venkata Ramana C."/>
        </authorList>
    </citation>
    <scope>NUCLEOTIDE SEQUENCE [LARGE SCALE GENOMIC DNA]</scope>
    <source>
        <strain evidence="6 7">JC619</strain>
    </source>
</reference>
<evidence type="ECO:0000259" key="5">
    <source>
        <dbReference type="PROSITE" id="PS51186"/>
    </source>
</evidence>
<protein>
    <submittedName>
        <fullName evidence="6">GNAT family N-acetyltransferase</fullName>
    </submittedName>
</protein>
<dbReference type="Pfam" id="PF13527">
    <property type="entry name" value="Acetyltransf_9"/>
    <property type="match status" value="1"/>
</dbReference>
<dbReference type="HAMAP" id="MF_01812">
    <property type="entry name" value="Eis"/>
    <property type="match status" value="1"/>
</dbReference>
<comment type="caution">
    <text evidence="4">Lacks conserved residue(s) required for the propagation of feature annotation.</text>
</comment>
<evidence type="ECO:0000313" key="7">
    <source>
        <dbReference type="Proteomes" id="UP000557204"/>
    </source>
</evidence>
<feature type="domain" description="N-acetyltransferase" evidence="5">
    <location>
        <begin position="11"/>
        <end position="165"/>
    </location>
</feature>
<evidence type="ECO:0000313" key="6">
    <source>
        <dbReference type="EMBL" id="NNU28077.1"/>
    </source>
</evidence>
<dbReference type="CDD" id="cd04301">
    <property type="entry name" value="NAT_SF"/>
    <property type="match status" value="1"/>
</dbReference>
<dbReference type="Pfam" id="PF13530">
    <property type="entry name" value="SCP2_2"/>
    <property type="match status" value="1"/>
</dbReference>
<name>A0A849KA11_9MICO</name>
<dbReference type="PANTHER" id="PTHR37817">
    <property type="entry name" value="N-ACETYLTRANSFERASE EIS"/>
    <property type="match status" value="1"/>
</dbReference>
<dbReference type="InterPro" id="IPR051554">
    <property type="entry name" value="Acetyltransferase_Eis"/>
</dbReference>
<dbReference type="RefSeq" id="WP_171247596.1">
    <property type="nucleotide sequence ID" value="NZ_JABFAJ010000019.1"/>
</dbReference>
<comment type="subunit">
    <text evidence="4">Homohexamer; trimer of dimers.</text>
</comment>
<dbReference type="GO" id="GO:0034069">
    <property type="term" value="F:aminoglycoside N-acetyltransferase activity"/>
    <property type="evidence" value="ECO:0007669"/>
    <property type="project" value="TreeGrafter"/>
</dbReference>
<dbReference type="InterPro" id="IPR036527">
    <property type="entry name" value="SCP2_sterol-bd_dom_sf"/>
</dbReference>
<dbReference type="SUPFAM" id="SSF55718">
    <property type="entry name" value="SCP-like"/>
    <property type="match status" value="1"/>
</dbReference>